<proteinExistence type="predicted"/>
<dbReference type="InterPro" id="IPR014710">
    <property type="entry name" value="RmlC-like_jellyroll"/>
</dbReference>
<keyword evidence="1" id="KW-0805">Transcription regulation</keyword>
<feature type="domain" description="HTH araC/xylS-type" evidence="4">
    <location>
        <begin position="188"/>
        <end position="286"/>
    </location>
</feature>
<dbReference type="InterPro" id="IPR011051">
    <property type="entry name" value="RmlC_Cupin_sf"/>
</dbReference>
<evidence type="ECO:0000259" key="4">
    <source>
        <dbReference type="PROSITE" id="PS01124"/>
    </source>
</evidence>
<dbReference type="PANTHER" id="PTHR43280">
    <property type="entry name" value="ARAC-FAMILY TRANSCRIPTIONAL REGULATOR"/>
    <property type="match status" value="1"/>
</dbReference>
<dbReference type="InterPro" id="IPR009057">
    <property type="entry name" value="Homeodomain-like_sf"/>
</dbReference>
<name>A0ABV5CJP6_9SPHI</name>
<dbReference type="SUPFAM" id="SSF46689">
    <property type="entry name" value="Homeodomain-like"/>
    <property type="match status" value="2"/>
</dbReference>
<dbReference type="InterPro" id="IPR018062">
    <property type="entry name" value="HTH_AraC-typ_CS"/>
</dbReference>
<dbReference type="RefSeq" id="WP_375558349.1">
    <property type="nucleotide sequence ID" value="NZ_JBBVGT010000003.1"/>
</dbReference>
<keyword evidence="2" id="KW-0238">DNA-binding</keyword>
<dbReference type="InterPro" id="IPR018060">
    <property type="entry name" value="HTH_AraC"/>
</dbReference>
<evidence type="ECO:0000313" key="6">
    <source>
        <dbReference type="Proteomes" id="UP001580928"/>
    </source>
</evidence>
<comment type="caution">
    <text evidence="5">The sequence shown here is derived from an EMBL/GenBank/DDBJ whole genome shotgun (WGS) entry which is preliminary data.</text>
</comment>
<accession>A0ABV5CJP6</accession>
<dbReference type="PROSITE" id="PS00041">
    <property type="entry name" value="HTH_ARAC_FAMILY_1"/>
    <property type="match status" value="1"/>
</dbReference>
<sequence>MVRNFVRKSSIPDSKVFLIKKLDEPYFDPTFHFHPEYQLFLVLKGRGMRVIGDTIKPFKEGDLIFTGPNLPHVWRNENRYFEDDSTNQTSGIVIYFQEDFLDNSIRNKEELNIISCLFEKAKRGLEVLGETREQVSTMMQNLLGMDGFKSIIQLLEIFHTIAISQNIRLLTRLDYVPVAKKISTDRMNIVYEYVMKNYNKKIGLNEVAERVNMTPTSFSRYFKTHVNKSFSDFVKEIRINHACKMLQEEQLNISQIAYECGYNTLSNFNKQFREITSQTPLFYKKTFHDLNIDTYGNF</sequence>
<dbReference type="PANTHER" id="PTHR43280:SF2">
    <property type="entry name" value="HTH-TYPE TRANSCRIPTIONAL REGULATOR EXSA"/>
    <property type="match status" value="1"/>
</dbReference>
<dbReference type="Pfam" id="PF12833">
    <property type="entry name" value="HTH_18"/>
    <property type="match status" value="1"/>
</dbReference>
<dbReference type="Gene3D" id="1.10.10.60">
    <property type="entry name" value="Homeodomain-like"/>
    <property type="match status" value="2"/>
</dbReference>
<dbReference type="SMART" id="SM00342">
    <property type="entry name" value="HTH_ARAC"/>
    <property type="match status" value="1"/>
</dbReference>
<evidence type="ECO:0000256" key="2">
    <source>
        <dbReference type="ARBA" id="ARBA00023125"/>
    </source>
</evidence>
<protein>
    <submittedName>
        <fullName evidence="5">AraC family transcriptional regulator</fullName>
    </submittedName>
</protein>
<dbReference type="CDD" id="cd06976">
    <property type="entry name" value="cupin_MtlR-like_N"/>
    <property type="match status" value="1"/>
</dbReference>
<keyword evidence="3" id="KW-0804">Transcription</keyword>
<dbReference type="InterPro" id="IPR013096">
    <property type="entry name" value="Cupin_2"/>
</dbReference>
<dbReference type="PROSITE" id="PS01124">
    <property type="entry name" value="HTH_ARAC_FAMILY_2"/>
    <property type="match status" value="1"/>
</dbReference>
<reference evidence="5 6" key="1">
    <citation type="submission" date="2024-04" db="EMBL/GenBank/DDBJ databases">
        <title>Albibacterium profundi sp. nov., isolated from sediment of the Challenger Deep of Mariana Trench.</title>
        <authorList>
            <person name="Wang Y."/>
        </authorList>
    </citation>
    <scope>NUCLEOTIDE SEQUENCE [LARGE SCALE GENOMIC DNA]</scope>
    <source>
        <strain evidence="5 6">RHL897</strain>
    </source>
</reference>
<evidence type="ECO:0000256" key="1">
    <source>
        <dbReference type="ARBA" id="ARBA00023015"/>
    </source>
</evidence>
<dbReference type="Pfam" id="PF07883">
    <property type="entry name" value="Cupin_2"/>
    <property type="match status" value="1"/>
</dbReference>
<keyword evidence="6" id="KW-1185">Reference proteome</keyword>
<dbReference type="EMBL" id="JBBVGT010000003">
    <property type="protein sequence ID" value="MFB5946820.1"/>
    <property type="molecule type" value="Genomic_DNA"/>
</dbReference>
<dbReference type="Gene3D" id="2.60.120.10">
    <property type="entry name" value="Jelly Rolls"/>
    <property type="match status" value="1"/>
</dbReference>
<evidence type="ECO:0000256" key="3">
    <source>
        <dbReference type="ARBA" id="ARBA00023163"/>
    </source>
</evidence>
<organism evidence="5 6">
    <name type="scientific">Albibacterium profundi</name>
    <dbReference type="NCBI Taxonomy" id="3134906"/>
    <lineage>
        <taxon>Bacteria</taxon>
        <taxon>Pseudomonadati</taxon>
        <taxon>Bacteroidota</taxon>
        <taxon>Sphingobacteriia</taxon>
        <taxon>Sphingobacteriales</taxon>
        <taxon>Sphingobacteriaceae</taxon>
        <taxon>Albibacterium</taxon>
    </lineage>
</organism>
<gene>
    <name evidence="5" type="ORF">WKR92_13380</name>
</gene>
<dbReference type="Proteomes" id="UP001580928">
    <property type="component" value="Unassembled WGS sequence"/>
</dbReference>
<dbReference type="SUPFAM" id="SSF51182">
    <property type="entry name" value="RmlC-like cupins"/>
    <property type="match status" value="1"/>
</dbReference>
<evidence type="ECO:0000313" key="5">
    <source>
        <dbReference type="EMBL" id="MFB5946820.1"/>
    </source>
</evidence>